<organism evidence="2 3">
    <name type="scientific">Actinophytocola xinjiangensis</name>
    <dbReference type="NCBI Taxonomy" id="485602"/>
    <lineage>
        <taxon>Bacteria</taxon>
        <taxon>Bacillati</taxon>
        <taxon>Actinomycetota</taxon>
        <taxon>Actinomycetes</taxon>
        <taxon>Pseudonocardiales</taxon>
        <taxon>Pseudonocardiaceae</taxon>
    </lineage>
</organism>
<dbReference type="Gene3D" id="3.40.50.720">
    <property type="entry name" value="NAD(P)-binding Rossmann-like Domain"/>
    <property type="match status" value="1"/>
</dbReference>
<evidence type="ECO:0000313" key="2">
    <source>
        <dbReference type="EMBL" id="OLF07410.1"/>
    </source>
</evidence>
<keyword evidence="3" id="KW-1185">Reference proteome</keyword>
<feature type="domain" description="THIF-type NAD/FAD binding fold" evidence="1">
    <location>
        <begin position="113"/>
        <end position="331"/>
    </location>
</feature>
<dbReference type="EMBL" id="MSIF01000016">
    <property type="protein sequence ID" value="OLF07410.1"/>
    <property type="molecule type" value="Genomic_DNA"/>
</dbReference>
<dbReference type="OrthoDB" id="9204719at2"/>
<gene>
    <name evidence="2" type="ORF">BLA60_28030</name>
</gene>
<dbReference type="InterPro" id="IPR035985">
    <property type="entry name" value="Ubiquitin-activating_enz"/>
</dbReference>
<comment type="caution">
    <text evidence="2">The sequence shown here is derived from an EMBL/GenBank/DDBJ whole genome shotgun (WGS) entry which is preliminary data.</text>
</comment>
<dbReference type="AlphaFoldDB" id="A0A7Z0WHM0"/>
<sequence>MIGVKECAWERVGDSVLVVCDPSTVIELADPGGTVSTLLTVLAEHPGDLAALRERLADAGVTVGEGELAEALVALDGLRLLVDPSRHAGAGREDAGRYFSNLAFFDLYATRDIADRDLQARLSGAHVLQLGTGGLGSNVLQSLAGLGVGRLTLLDVDVVEPKNLARQFLYREKDIGVPKVTRAADWVREFNSGIEVSAVRRWVAGPGDLTDLLDGVDLVVSGIDQPNEIDQWVNEACVPAGVPWIRGGMSGSRLVYFSVRPGVSACYACRITAYGDGIDRAPTVLDGRQAVAQRLSAAVPRVNRAVGPAAALIGSLVAFEAMRYLTGYEPPFGAGADVLVEVTGGCAQRREEWPRDPGCPVCARAAGG</sequence>
<dbReference type="InterPro" id="IPR045886">
    <property type="entry name" value="ThiF/MoeB/HesA"/>
</dbReference>
<dbReference type="GO" id="GO:0032446">
    <property type="term" value="P:protein modification by small protein conjugation"/>
    <property type="evidence" value="ECO:0007669"/>
    <property type="project" value="TreeGrafter"/>
</dbReference>
<dbReference type="GO" id="GO:0005737">
    <property type="term" value="C:cytoplasm"/>
    <property type="evidence" value="ECO:0007669"/>
    <property type="project" value="TreeGrafter"/>
</dbReference>
<dbReference type="PANTHER" id="PTHR10953">
    <property type="entry name" value="UBIQUITIN-ACTIVATING ENZYME E1"/>
    <property type="match status" value="1"/>
</dbReference>
<protein>
    <recommendedName>
        <fullName evidence="1">THIF-type NAD/FAD binding fold domain-containing protein</fullName>
    </recommendedName>
</protein>
<name>A0A7Z0WHM0_9PSEU</name>
<dbReference type="Proteomes" id="UP000185696">
    <property type="component" value="Unassembled WGS sequence"/>
</dbReference>
<proteinExistence type="predicted"/>
<dbReference type="GO" id="GO:0004792">
    <property type="term" value="F:thiosulfate-cyanide sulfurtransferase activity"/>
    <property type="evidence" value="ECO:0007669"/>
    <property type="project" value="TreeGrafter"/>
</dbReference>
<dbReference type="GO" id="GO:0008641">
    <property type="term" value="F:ubiquitin-like modifier activating enzyme activity"/>
    <property type="evidence" value="ECO:0007669"/>
    <property type="project" value="InterPro"/>
</dbReference>
<dbReference type="SUPFAM" id="SSF69572">
    <property type="entry name" value="Activating enzymes of the ubiquitin-like proteins"/>
    <property type="match status" value="1"/>
</dbReference>
<reference evidence="2 3" key="1">
    <citation type="submission" date="2016-12" db="EMBL/GenBank/DDBJ databases">
        <title>The draft genome sequence of Actinophytocola xinjiangensis.</title>
        <authorList>
            <person name="Wang W."/>
            <person name="Yuan L."/>
        </authorList>
    </citation>
    <scope>NUCLEOTIDE SEQUENCE [LARGE SCALE GENOMIC DNA]</scope>
    <source>
        <strain evidence="2 3">CGMCC 4.4663</strain>
    </source>
</reference>
<dbReference type="Pfam" id="PF00899">
    <property type="entry name" value="ThiF"/>
    <property type="match status" value="1"/>
</dbReference>
<evidence type="ECO:0000259" key="1">
    <source>
        <dbReference type="Pfam" id="PF00899"/>
    </source>
</evidence>
<dbReference type="RefSeq" id="WP_075136002.1">
    <property type="nucleotide sequence ID" value="NZ_MSIF01000016.1"/>
</dbReference>
<dbReference type="InterPro" id="IPR000594">
    <property type="entry name" value="ThiF_NAD_FAD-bd"/>
</dbReference>
<evidence type="ECO:0000313" key="3">
    <source>
        <dbReference type="Proteomes" id="UP000185696"/>
    </source>
</evidence>
<dbReference type="GO" id="GO:0016779">
    <property type="term" value="F:nucleotidyltransferase activity"/>
    <property type="evidence" value="ECO:0007669"/>
    <property type="project" value="TreeGrafter"/>
</dbReference>
<accession>A0A7Z0WHM0</accession>
<dbReference type="PANTHER" id="PTHR10953:SF102">
    <property type="entry name" value="ADENYLYLTRANSFERASE AND SULFURTRANSFERASE MOCS3"/>
    <property type="match status" value="1"/>
</dbReference>